<protein>
    <submittedName>
        <fullName evidence="1">Uncharacterized protein</fullName>
    </submittedName>
</protein>
<reference evidence="1" key="1">
    <citation type="submission" date="2013-07" db="EMBL/GenBank/DDBJ databases">
        <title>The genome of an arbuscular mycorrhizal fungus provides insights into the evolution of the oldest plant symbiosis.</title>
        <authorList>
            <consortium name="DOE Joint Genome Institute"/>
            <person name="Tisserant E."/>
            <person name="Malbreil M."/>
            <person name="Kuo A."/>
            <person name="Kohler A."/>
            <person name="Symeonidi A."/>
            <person name="Balestrini R."/>
            <person name="Charron P."/>
            <person name="Duensing N."/>
            <person name="Frei-dit-Frey N."/>
            <person name="Gianinazzi-Pearson V."/>
            <person name="Gilbert B."/>
            <person name="Handa Y."/>
            <person name="Hijri M."/>
            <person name="Kaul R."/>
            <person name="Kawaguchi M."/>
            <person name="Krajinski F."/>
            <person name="Lammers P."/>
            <person name="Lapierre D."/>
            <person name="Masclaux F.G."/>
            <person name="Murat C."/>
            <person name="Morin E."/>
            <person name="Ndikumana S."/>
            <person name="Pagni M."/>
            <person name="Petitpierre D."/>
            <person name="Requena N."/>
            <person name="Rosikiewicz P."/>
            <person name="Riley R."/>
            <person name="Saito K."/>
            <person name="San Clemente H."/>
            <person name="Shapiro H."/>
            <person name="van Tuinen D."/>
            <person name="Becard G."/>
            <person name="Bonfante P."/>
            <person name="Paszkowski U."/>
            <person name="Shachar-Hill Y."/>
            <person name="Young J.P."/>
            <person name="Sanders I.R."/>
            <person name="Henrissat B."/>
            <person name="Rensing S.A."/>
            <person name="Grigoriev I.V."/>
            <person name="Corradi N."/>
            <person name="Roux C."/>
            <person name="Martin F."/>
        </authorList>
    </citation>
    <scope>NUCLEOTIDE SEQUENCE</scope>
    <source>
        <strain evidence="1">DAOM 197198</strain>
    </source>
</reference>
<gene>
    <name evidence="1" type="ORF">GLOINDRAFT_340520</name>
</gene>
<dbReference type="EMBL" id="KI300160">
    <property type="protein sequence ID" value="ERZ96760.1"/>
    <property type="molecule type" value="Genomic_DNA"/>
</dbReference>
<sequence length="76" mass="8766">MFKEADKEIQNISTSYEINPDAIYTSRVFTFRNLSNPINSPIITSLYLNDEENNKDCKDSQLFNLEVSSSHENDTD</sequence>
<organism evidence="1">
    <name type="scientific">Rhizophagus irregularis (strain DAOM 181602 / DAOM 197198 / MUCL 43194)</name>
    <name type="common">Arbuscular mycorrhizal fungus</name>
    <name type="synonym">Glomus intraradices</name>
    <dbReference type="NCBI Taxonomy" id="747089"/>
    <lineage>
        <taxon>Eukaryota</taxon>
        <taxon>Fungi</taxon>
        <taxon>Fungi incertae sedis</taxon>
        <taxon>Mucoromycota</taxon>
        <taxon>Glomeromycotina</taxon>
        <taxon>Glomeromycetes</taxon>
        <taxon>Glomerales</taxon>
        <taxon>Glomeraceae</taxon>
        <taxon>Rhizophagus</taxon>
    </lineage>
</organism>
<proteinExistence type="predicted"/>
<name>U9T027_RHIID</name>
<dbReference type="HOGENOM" id="CLU_199247_0_0_1"/>
<dbReference type="AlphaFoldDB" id="U9T027"/>
<evidence type="ECO:0000313" key="1">
    <source>
        <dbReference type="EMBL" id="ERZ96760.1"/>
    </source>
</evidence>
<accession>U9T027</accession>